<evidence type="ECO:0000256" key="2">
    <source>
        <dbReference type="ARBA" id="ARBA00023180"/>
    </source>
</evidence>
<dbReference type="OrthoDB" id="981508at2"/>
<keyword evidence="2" id="KW-0325">Glycoprotein</keyword>
<dbReference type="InterPro" id="IPR037359">
    <property type="entry name" value="NST/OST"/>
</dbReference>
<dbReference type="PANTHER" id="PTHR10605:SF56">
    <property type="entry name" value="BIFUNCTIONAL HEPARAN SULFATE N-DEACETYLASE_N-SULFOTRANSFERASE"/>
    <property type="match status" value="1"/>
</dbReference>
<dbReference type="Pfam" id="PF00685">
    <property type="entry name" value="Sulfotransfer_1"/>
    <property type="match status" value="1"/>
</dbReference>
<dbReference type="PATRIC" id="fig|1237149.3.peg.2397"/>
<dbReference type="RefSeq" id="WP_009579939.1">
    <property type="nucleotide sequence ID" value="NZ_AMZN01000039.1"/>
</dbReference>
<dbReference type="SUPFAM" id="SSF52540">
    <property type="entry name" value="P-loop containing nucleoside triphosphate hydrolases"/>
    <property type="match status" value="1"/>
</dbReference>
<evidence type="ECO:0000256" key="1">
    <source>
        <dbReference type="ARBA" id="ARBA00022679"/>
    </source>
</evidence>
<dbReference type="PANTHER" id="PTHR10605">
    <property type="entry name" value="HEPARAN SULFATE SULFOTRANSFERASE"/>
    <property type="match status" value="1"/>
</dbReference>
<gene>
    <name evidence="4" type="ORF">C900_02530</name>
</gene>
<dbReference type="GO" id="GO:0008146">
    <property type="term" value="F:sulfotransferase activity"/>
    <property type="evidence" value="ECO:0007669"/>
    <property type="project" value="InterPro"/>
</dbReference>
<organism evidence="4 5">
    <name type="scientific">Fulvivirga imtechensis AK7</name>
    <dbReference type="NCBI Taxonomy" id="1237149"/>
    <lineage>
        <taxon>Bacteria</taxon>
        <taxon>Pseudomonadati</taxon>
        <taxon>Bacteroidota</taxon>
        <taxon>Cytophagia</taxon>
        <taxon>Cytophagales</taxon>
        <taxon>Fulvivirgaceae</taxon>
        <taxon>Fulvivirga</taxon>
    </lineage>
</organism>
<keyword evidence="5" id="KW-1185">Reference proteome</keyword>
<sequence length="316" mass="37167">MSDKQLLPDFLIIGAGKSGTTSLDNYLKQHPGLFFSKVKEPNFFAYDNVSTDKMDKYVLRHYKQSVTNLTDYQELFKEAKADQLKGETSNTYLTVEHAAERIKHYIPDVKLIAILRQPTERLYSRYLHLARDKRLPSENFNDVLDRNSIWWQRNDLVKEGFYYKNLSRYYELFPHENIRVYLNDDLRKDSLALMKDIFNFLGVEPLKTINDSVKYNKSGIIKNRFYDRTLGHNSVFKVMIKKMAPTTIYNKAKENIWLQKMVNNLQNRNLEQPKLSPALHDQITNEIYQEDITQLGTMLNRDLSHWLTPKSAGVRA</sequence>
<feature type="domain" description="Sulfotransferase" evidence="3">
    <location>
        <begin position="8"/>
        <end position="209"/>
    </location>
</feature>
<proteinExistence type="predicted"/>
<accession>L8JW55</accession>
<dbReference type="Proteomes" id="UP000011135">
    <property type="component" value="Unassembled WGS sequence"/>
</dbReference>
<dbReference type="EMBL" id="AMZN01000039">
    <property type="protein sequence ID" value="ELR71467.1"/>
    <property type="molecule type" value="Genomic_DNA"/>
</dbReference>
<evidence type="ECO:0000313" key="4">
    <source>
        <dbReference type="EMBL" id="ELR71467.1"/>
    </source>
</evidence>
<comment type="caution">
    <text evidence="4">The sequence shown here is derived from an EMBL/GenBank/DDBJ whole genome shotgun (WGS) entry which is preliminary data.</text>
</comment>
<name>L8JW55_9BACT</name>
<evidence type="ECO:0000313" key="5">
    <source>
        <dbReference type="Proteomes" id="UP000011135"/>
    </source>
</evidence>
<keyword evidence="1 4" id="KW-0808">Transferase</keyword>
<protein>
    <submittedName>
        <fullName evidence="4">Sulfotransferase</fullName>
    </submittedName>
</protein>
<reference evidence="4 5" key="1">
    <citation type="submission" date="2012-12" db="EMBL/GenBank/DDBJ databases">
        <title>Genome assembly of Fulvivirga imtechensis AK7.</title>
        <authorList>
            <person name="Nupur N."/>
            <person name="Khatri I."/>
            <person name="Kumar R."/>
            <person name="Subramanian S."/>
            <person name="Pinnaka A."/>
        </authorList>
    </citation>
    <scope>NUCLEOTIDE SEQUENCE [LARGE SCALE GENOMIC DNA]</scope>
    <source>
        <strain evidence="4 5">AK7</strain>
    </source>
</reference>
<dbReference type="InterPro" id="IPR027417">
    <property type="entry name" value="P-loop_NTPase"/>
</dbReference>
<dbReference type="eggNOG" id="COG4424">
    <property type="taxonomic scope" value="Bacteria"/>
</dbReference>
<dbReference type="InterPro" id="IPR000863">
    <property type="entry name" value="Sulfotransferase_dom"/>
</dbReference>
<dbReference type="Gene3D" id="3.40.50.300">
    <property type="entry name" value="P-loop containing nucleotide triphosphate hydrolases"/>
    <property type="match status" value="1"/>
</dbReference>
<evidence type="ECO:0000259" key="3">
    <source>
        <dbReference type="Pfam" id="PF00685"/>
    </source>
</evidence>
<dbReference type="AlphaFoldDB" id="L8JW55"/>
<dbReference type="STRING" id="1237149.C900_02530"/>